<keyword evidence="1" id="KW-0472">Membrane</keyword>
<dbReference type="EMBL" id="FNFP01000001">
    <property type="protein sequence ID" value="SDJ94686.1"/>
    <property type="molecule type" value="Genomic_DNA"/>
</dbReference>
<keyword evidence="1" id="KW-1133">Transmembrane helix</keyword>
<accession>A0A1G8XW33</accession>
<sequence length="58" mass="6873">MAAIFEYSFIVGIFIRGIMSLALMIPFIYVKKRSRKHYKFLVTTFLVIYSFGFPIHLH</sequence>
<keyword evidence="1" id="KW-0812">Transmembrane</keyword>
<evidence type="ECO:0000313" key="3">
    <source>
        <dbReference type="Proteomes" id="UP000198718"/>
    </source>
</evidence>
<dbReference type="Proteomes" id="UP000198718">
    <property type="component" value="Unassembled WGS sequence"/>
</dbReference>
<reference evidence="2 3" key="1">
    <citation type="submission" date="2016-10" db="EMBL/GenBank/DDBJ databases">
        <authorList>
            <person name="de Groot N.N."/>
        </authorList>
    </citation>
    <scope>NUCLEOTIDE SEQUENCE [LARGE SCALE GENOMIC DNA]</scope>
    <source>
        <strain evidence="2 3">DSM 18346</strain>
    </source>
</reference>
<keyword evidence="3" id="KW-1185">Reference proteome</keyword>
<dbReference type="AlphaFoldDB" id="A0A1G8XW33"/>
<protein>
    <submittedName>
        <fullName evidence="2">Uncharacterized protein</fullName>
    </submittedName>
</protein>
<feature type="transmembrane region" description="Helical" evidence="1">
    <location>
        <begin position="6"/>
        <end position="28"/>
    </location>
</feature>
<feature type="transmembrane region" description="Helical" evidence="1">
    <location>
        <begin position="40"/>
        <end position="57"/>
    </location>
</feature>
<organism evidence="2 3">
    <name type="scientific">Natronincola ferrireducens</name>
    <dbReference type="NCBI Taxonomy" id="393762"/>
    <lineage>
        <taxon>Bacteria</taxon>
        <taxon>Bacillati</taxon>
        <taxon>Bacillota</taxon>
        <taxon>Clostridia</taxon>
        <taxon>Peptostreptococcales</taxon>
        <taxon>Natronincolaceae</taxon>
        <taxon>Natronincola</taxon>
    </lineage>
</organism>
<evidence type="ECO:0000256" key="1">
    <source>
        <dbReference type="SAM" id="Phobius"/>
    </source>
</evidence>
<gene>
    <name evidence="2" type="ORF">SAMN05660472_00344</name>
</gene>
<proteinExistence type="predicted"/>
<evidence type="ECO:0000313" key="2">
    <source>
        <dbReference type="EMBL" id="SDJ94686.1"/>
    </source>
</evidence>
<dbReference type="STRING" id="393762.SAMN05660472_00344"/>
<name>A0A1G8XW33_9FIRM</name>